<dbReference type="PROSITE" id="PS50893">
    <property type="entry name" value="ABC_TRANSPORTER_2"/>
    <property type="match status" value="1"/>
</dbReference>
<reference evidence="6 7" key="1">
    <citation type="submission" date="2015-08" db="EMBL/GenBank/DDBJ databases">
        <title>Complete genome sequence of Rufibacter tibetensis strain 1351t, a radiation-resistant bacterium from tibet plateau.</title>
        <authorList>
            <person name="Dai J."/>
        </authorList>
    </citation>
    <scope>NUCLEOTIDE SEQUENCE [LARGE SCALE GENOMIC DNA]</scope>
    <source>
        <strain evidence="6 7">1351</strain>
    </source>
</reference>
<keyword evidence="3" id="KW-0547">Nucleotide-binding</keyword>
<accession>A0A0P0C4V7</accession>
<dbReference type="GO" id="GO:0140359">
    <property type="term" value="F:ABC-type transporter activity"/>
    <property type="evidence" value="ECO:0007669"/>
    <property type="project" value="InterPro"/>
</dbReference>
<dbReference type="OrthoDB" id="9785229at2"/>
<dbReference type="EMBL" id="CP012643">
    <property type="protein sequence ID" value="ALI99907.1"/>
    <property type="molecule type" value="Genomic_DNA"/>
</dbReference>
<evidence type="ECO:0000256" key="2">
    <source>
        <dbReference type="ARBA" id="ARBA00022448"/>
    </source>
</evidence>
<dbReference type="Proteomes" id="UP000061382">
    <property type="component" value="Chromosome"/>
</dbReference>
<keyword evidence="7" id="KW-1185">Reference proteome</keyword>
<gene>
    <name evidence="6" type="ORF">DC20_14170</name>
</gene>
<dbReference type="PANTHER" id="PTHR46743">
    <property type="entry name" value="TEICHOIC ACIDS EXPORT ATP-BINDING PROTEIN TAGH"/>
    <property type="match status" value="1"/>
</dbReference>
<evidence type="ECO:0000256" key="4">
    <source>
        <dbReference type="ARBA" id="ARBA00022840"/>
    </source>
</evidence>
<dbReference type="GO" id="GO:0016887">
    <property type="term" value="F:ATP hydrolysis activity"/>
    <property type="evidence" value="ECO:0007669"/>
    <property type="project" value="InterPro"/>
</dbReference>
<dbReference type="InterPro" id="IPR029439">
    <property type="entry name" value="Wzt_C"/>
</dbReference>
<dbReference type="GO" id="GO:0005524">
    <property type="term" value="F:ATP binding"/>
    <property type="evidence" value="ECO:0007669"/>
    <property type="project" value="UniProtKB-KW"/>
</dbReference>
<dbReference type="Gene3D" id="3.40.50.300">
    <property type="entry name" value="P-loop containing nucleotide triphosphate hydrolases"/>
    <property type="match status" value="1"/>
</dbReference>
<protein>
    <submittedName>
        <fullName evidence="6">ABC transporter</fullName>
    </submittedName>
</protein>
<dbReference type="Pfam" id="PF00005">
    <property type="entry name" value="ABC_tran"/>
    <property type="match status" value="1"/>
</dbReference>
<dbReference type="InterPro" id="IPR003593">
    <property type="entry name" value="AAA+_ATPase"/>
</dbReference>
<dbReference type="InterPro" id="IPR015860">
    <property type="entry name" value="ABC_transpr_TagH-like"/>
</dbReference>
<feature type="domain" description="ABC transporter" evidence="5">
    <location>
        <begin position="38"/>
        <end position="271"/>
    </location>
</feature>
<name>A0A0P0C4V7_9BACT</name>
<dbReference type="PANTHER" id="PTHR46743:SF2">
    <property type="entry name" value="TEICHOIC ACIDS EXPORT ATP-BINDING PROTEIN TAGH"/>
    <property type="match status" value="1"/>
</dbReference>
<dbReference type="AlphaFoldDB" id="A0A0P0C4V7"/>
<dbReference type="CDD" id="cd03220">
    <property type="entry name" value="ABC_KpsT_Wzt"/>
    <property type="match status" value="1"/>
</dbReference>
<sequence length="430" mass="48357">MGEVAIQVENLSKVYQLGTIGTGTLRQDFSRWWTTSVLKKEDPFHIPHPSGETVSGNDRPKAYWALQDISFDVKQGEVWGIIGNNGAGKSTLLKIISRIVKPTKGVVRGKGKVSSLLEVGTGFNQELTGRENIFLSGYILGMSKGEIKARFDEIVDFSGIEKFLDTPIKRYSSGMYVRLAFAVAAHLEPDILILDEVLAVGDAEFQKKCLGKVKDVSRSEGRTILFVSHSMQAVSNLCDHALWLQKGKLMETGAATTVINNYIKGIRKFQLHHTWNNLVEAPGNEFVRFKSIRLIPQFTDEDAPLDIRIPLTVKFQFWNLLDDQDLSVGLHLFSYGGECIFDVPSPSFMCKKGIVEGECTIPGNFLNDGSYYISLIVVKDTSVNLFYYEECLSFEIEDYRGDIKWFGKWMGAVRPKFPFHISQKELVIQE</sequence>
<dbReference type="RefSeq" id="WP_062544434.1">
    <property type="nucleotide sequence ID" value="NZ_CP012643.1"/>
</dbReference>
<dbReference type="InterPro" id="IPR003439">
    <property type="entry name" value="ABC_transporter-like_ATP-bd"/>
</dbReference>
<dbReference type="STRING" id="512763.DC20_14170"/>
<keyword evidence="4" id="KW-0067">ATP-binding</keyword>
<keyword evidence="2" id="KW-0813">Transport</keyword>
<evidence type="ECO:0000313" key="7">
    <source>
        <dbReference type="Proteomes" id="UP000061382"/>
    </source>
</evidence>
<proteinExistence type="inferred from homology"/>
<comment type="similarity">
    <text evidence="1">Belongs to the ABC transporter superfamily.</text>
</comment>
<evidence type="ECO:0000256" key="3">
    <source>
        <dbReference type="ARBA" id="ARBA00022741"/>
    </source>
</evidence>
<evidence type="ECO:0000313" key="6">
    <source>
        <dbReference type="EMBL" id="ALI99907.1"/>
    </source>
</evidence>
<organism evidence="6 7">
    <name type="scientific">Rufibacter tibetensis</name>
    <dbReference type="NCBI Taxonomy" id="512763"/>
    <lineage>
        <taxon>Bacteria</taxon>
        <taxon>Pseudomonadati</taxon>
        <taxon>Bacteroidota</taxon>
        <taxon>Cytophagia</taxon>
        <taxon>Cytophagales</taxon>
        <taxon>Hymenobacteraceae</taxon>
        <taxon>Rufibacter</taxon>
    </lineage>
</organism>
<evidence type="ECO:0000259" key="5">
    <source>
        <dbReference type="PROSITE" id="PS50893"/>
    </source>
</evidence>
<dbReference type="KEGG" id="rti:DC20_14170"/>
<dbReference type="CDD" id="cd10147">
    <property type="entry name" value="Wzt_C-like"/>
    <property type="match status" value="1"/>
</dbReference>
<evidence type="ECO:0000256" key="1">
    <source>
        <dbReference type="ARBA" id="ARBA00005417"/>
    </source>
</evidence>
<dbReference type="InterPro" id="IPR050683">
    <property type="entry name" value="Bact_Polysacc_Export_ATP-bd"/>
</dbReference>
<dbReference type="SMART" id="SM00382">
    <property type="entry name" value="AAA"/>
    <property type="match status" value="1"/>
</dbReference>
<dbReference type="GO" id="GO:0016020">
    <property type="term" value="C:membrane"/>
    <property type="evidence" value="ECO:0007669"/>
    <property type="project" value="InterPro"/>
</dbReference>
<dbReference type="InterPro" id="IPR027417">
    <property type="entry name" value="P-loop_NTPase"/>
</dbReference>
<dbReference type="PATRIC" id="fig|512763.3.peg.3111"/>
<dbReference type="SUPFAM" id="SSF52540">
    <property type="entry name" value="P-loop containing nucleoside triphosphate hydrolases"/>
    <property type="match status" value="1"/>
</dbReference>